<organism evidence="1 2">
    <name type="scientific">Vaccinium darrowii</name>
    <dbReference type="NCBI Taxonomy" id="229202"/>
    <lineage>
        <taxon>Eukaryota</taxon>
        <taxon>Viridiplantae</taxon>
        <taxon>Streptophyta</taxon>
        <taxon>Embryophyta</taxon>
        <taxon>Tracheophyta</taxon>
        <taxon>Spermatophyta</taxon>
        <taxon>Magnoliopsida</taxon>
        <taxon>eudicotyledons</taxon>
        <taxon>Gunneridae</taxon>
        <taxon>Pentapetalae</taxon>
        <taxon>asterids</taxon>
        <taxon>Ericales</taxon>
        <taxon>Ericaceae</taxon>
        <taxon>Vaccinioideae</taxon>
        <taxon>Vaccinieae</taxon>
        <taxon>Vaccinium</taxon>
    </lineage>
</organism>
<protein>
    <submittedName>
        <fullName evidence="1">Uncharacterized protein</fullName>
    </submittedName>
</protein>
<keyword evidence="2" id="KW-1185">Reference proteome</keyword>
<reference evidence="1 2" key="1">
    <citation type="journal article" date="2021" name="Hortic Res">
        <title>High-quality reference genome and annotation aids understanding of berry development for evergreen blueberry (Vaccinium darrowii).</title>
        <authorList>
            <person name="Yu J."/>
            <person name="Hulse-Kemp A.M."/>
            <person name="Babiker E."/>
            <person name="Staton M."/>
        </authorList>
    </citation>
    <scope>NUCLEOTIDE SEQUENCE [LARGE SCALE GENOMIC DNA]</scope>
    <source>
        <strain evidence="2">cv. NJ 8807/NJ 8810</strain>
        <tissue evidence="1">Young leaf</tissue>
    </source>
</reference>
<sequence length="615" mass="68778">MAQTQIQTLEDSSSEAEETRVSLRREGLEVIVIRTIHQVMKQTILPKISAIVKGEVELAIEKHLTRLNHHSGSGQSSESRTLQLEFRDKLSLPVLTNSPIKGEGPTPFRIALVDATTKQVVTSGLEASAKVEIVVVERDFNGENWTREEFNNKIVRGKEGKKSLLTGNVHLNLERGVAFVREISFTHNSHWMKACELRLGAKVVGNLNGTRVREAVTEPFLLKDYRKTYNEKHYPPSPNDEVWRLEKIGKDGPSHNHLVSENIKTVKDFLTRYWINPKSLQNILGAGKLWKSTVTHAQTCKIWRLYFPIGSGKESGVVFNAMEQVMGLISECCYVSCDVLSEDQKADANKLVVSALEHMGDVMTFDDETSLHSHLQILRDAYPSYSPMLELPNHYNCEPLNTHHGHDHTQPSSSSHNNQVVPFHLTDANPSNIPITDSLGIMSVDVDPSFGNESYLNEHILQTIASTSSHNNQVAPLHLPDAANPSNIPSTDSLGIMSVDVDPSFGNESYLDDYFLDYLINEGSVIFPGNSFSPSRCCTESAVDTDHSFQYQYQSSEAQHDLSIFIIDGPAANIAQRRWSMLFNVLRSKRKIAALKLVSSLASKRTRIHRSVENC</sequence>
<dbReference type="Proteomes" id="UP000828048">
    <property type="component" value="Chromosome 9"/>
</dbReference>
<name>A0ACB7ZI47_9ERIC</name>
<proteinExistence type="predicted"/>
<evidence type="ECO:0000313" key="2">
    <source>
        <dbReference type="Proteomes" id="UP000828048"/>
    </source>
</evidence>
<gene>
    <name evidence="1" type="ORF">Vadar_007483</name>
</gene>
<accession>A0ACB7ZI47</accession>
<comment type="caution">
    <text evidence="1">The sequence shown here is derived from an EMBL/GenBank/DDBJ whole genome shotgun (WGS) entry which is preliminary data.</text>
</comment>
<dbReference type="EMBL" id="CM037159">
    <property type="protein sequence ID" value="KAH7865504.1"/>
    <property type="molecule type" value="Genomic_DNA"/>
</dbReference>
<evidence type="ECO:0000313" key="1">
    <source>
        <dbReference type="EMBL" id="KAH7865504.1"/>
    </source>
</evidence>